<sequence length="446" mass="49399">MKENENKKTVVKVTEGTLKDTDNQTESTQNKLERFKKPLIFGLMGIVFFGCMYLIFKPSEDQKTLETIGLNDVVPQASGSGLPDDKGKAYEQELLQQKDQEKRSALTTLADYWNTEEKLSPNISLSEKESNVFGNSKKIENTSNSHLNSYQSAQGTLNSFYEKDNSETQELRRQLEELKKELAEKDIPKPPTVDDQLALMEKSYQMAAKYLPGSNLNNNDLPQVTSTNTTDKSAIKTSSKESFVPLISKSKNTVSSLYREPTDGEFLNNWSEDRNREFYSPIVQKETAQPKNSIKAMVLETQTIISDTGVRLRLLESAQSSGRIIPQGTLVSAVAKLQAGRLQLKVSSIEMEGTIIPVDLTIYDLDGQPGLYIPYSPEMNAASEMAANMSQTSGSSLMLTQSAGQQVAADLSRGVIQGISGYFSKKARTPKVTLKAGHQVFLVSKN</sequence>
<evidence type="ECO:0000256" key="2">
    <source>
        <dbReference type="SAM" id="Phobius"/>
    </source>
</evidence>
<evidence type="ECO:0000313" key="5">
    <source>
        <dbReference type="Proteomes" id="UP000199036"/>
    </source>
</evidence>
<dbReference type="OrthoDB" id="1311366at2"/>
<dbReference type="Proteomes" id="UP000199036">
    <property type="component" value="Unassembled WGS sequence"/>
</dbReference>
<keyword evidence="2" id="KW-0472">Membrane</keyword>
<dbReference type="EMBL" id="FOVI01000044">
    <property type="protein sequence ID" value="SFO36578.1"/>
    <property type="molecule type" value="Genomic_DNA"/>
</dbReference>
<reference evidence="5" key="1">
    <citation type="submission" date="2016-10" db="EMBL/GenBank/DDBJ databases">
        <authorList>
            <person name="Varghese N."/>
            <person name="Submissions S."/>
        </authorList>
    </citation>
    <scope>NUCLEOTIDE SEQUENCE [LARGE SCALE GENOMIC DNA]</scope>
    <source>
        <strain evidence="5">DS-12</strain>
    </source>
</reference>
<feature type="coiled-coil region" evidence="1">
    <location>
        <begin position="158"/>
        <end position="185"/>
    </location>
</feature>
<protein>
    <submittedName>
        <fullName evidence="4">Bacteroides conjugative transposon TraM protein</fullName>
    </submittedName>
</protein>
<evidence type="ECO:0000259" key="3">
    <source>
        <dbReference type="Pfam" id="PF12508"/>
    </source>
</evidence>
<feature type="transmembrane region" description="Helical" evidence="2">
    <location>
        <begin position="39"/>
        <end position="56"/>
    </location>
</feature>
<gene>
    <name evidence="4" type="ORF">SAMN05421741_1446</name>
</gene>
<keyword evidence="5" id="KW-1185">Reference proteome</keyword>
<keyword evidence="2" id="KW-0812">Transmembrane</keyword>
<dbReference type="AlphaFoldDB" id="A0A1I5GKR4"/>
<dbReference type="RefSeq" id="WP_091526448.1">
    <property type="nucleotide sequence ID" value="NZ_FOVI01000044.1"/>
</dbReference>
<evidence type="ECO:0000256" key="1">
    <source>
        <dbReference type="SAM" id="Coils"/>
    </source>
</evidence>
<keyword evidence="2" id="KW-1133">Transmembrane helix</keyword>
<proteinExistence type="predicted"/>
<organism evidence="4 5">
    <name type="scientific">Paenimyroides ummariense</name>
    <dbReference type="NCBI Taxonomy" id="913024"/>
    <lineage>
        <taxon>Bacteria</taxon>
        <taxon>Pseudomonadati</taxon>
        <taxon>Bacteroidota</taxon>
        <taxon>Flavobacteriia</taxon>
        <taxon>Flavobacteriales</taxon>
        <taxon>Flavobacteriaceae</taxon>
        <taxon>Paenimyroides</taxon>
    </lineage>
</organism>
<evidence type="ECO:0000313" key="4">
    <source>
        <dbReference type="EMBL" id="SFO36578.1"/>
    </source>
</evidence>
<accession>A0A1I5GKR4</accession>
<dbReference type="STRING" id="913024.SAMN05421741_1446"/>
<keyword evidence="1" id="KW-0175">Coiled coil</keyword>
<dbReference type="NCBIfam" id="TIGR03779">
    <property type="entry name" value="Bac_Flav_CT_M"/>
    <property type="match status" value="1"/>
</dbReference>
<feature type="domain" description="Conjugative transposon TraM C-terminal" evidence="3">
    <location>
        <begin position="294"/>
        <end position="443"/>
    </location>
</feature>
<dbReference type="Pfam" id="PF12508">
    <property type="entry name" value="Transposon_TraM"/>
    <property type="match status" value="1"/>
</dbReference>
<dbReference type="InterPro" id="IPR055407">
    <property type="entry name" value="TraM_C"/>
</dbReference>
<name>A0A1I5GKR4_9FLAO</name>
<dbReference type="InterPro" id="IPR022187">
    <property type="entry name" value="Conjug_transposon_TraM"/>
</dbReference>